<feature type="region of interest" description="Disordered" evidence="1">
    <location>
        <begin position="156"/>
        <end position="182"/>
    </location>
</feature>
<dbReference type="OrthoDB" id="3779652at2759"/>
<name>A0A9Q8QNJ8_9HYPO</name>
<evidence type="ECO:0000313" key="3">
    <source>
        <dbReference type="Proteomes" id="UP000829364"/>
    </source>
</evidence>
<proteinExistence type="predicted"/>
<dbReference type="RefSeq" id="XP_047845178.1">
    <property type="nucleotide sequence ID" value="XM_047989179.1"/>
</dbReference>
<evidence type="ECO:0000256" key="1">
    <source>
        <dbReference type="SAM" id="MobiDB-lite"/>
    </source>
</evidence>
<reference evidence="2" key="1">
    <citation type="submission" date="2021-11" db="EMBL/GenBank/DDBJ databases">
        <title>Purpureocillium_takamizusanense_genome.</title>
        <authorList>
            <person name="Nguyen N.-H."/>
        </authorList>
    </citation>
    <scope>NUCLEOTIDE SEQUENCE</scope>
    <source>
        <strain evidence="2">PT3</strain>
    </source>
</reference>
<keyword evidence="3" id="KW-1185">Reference proteome</keyword>
<dbReference type="KEGG" id="ptkz:JDV02_007665"/>
<organism evidence="2 3">
    <name type="scientific">Purpureocillium takamizusanense</name>
    <dbReference type="NCBI Taxonomy" id="2060973"/>
    <lineage>
        <taxon>Eukaryota</taxon>
        <taxon>Fungi</taxon>
        <taxon>Dikarya</taxon>
        <taxon>Ascomycota</taxon>
        <taxon>Pezizomycotina</taxon>
        <taxon>Sordariomycetes</taxon>
        <taxon>Hypocreomycetidae</taxon>
        <taxon>Hypocreales</taxon>
        <taxon>Ophiocordycipitaceae</taxon>
        <taxon>Purpureocillium</taxon>
    </lineage>
</organism>
<protein>
    <submittedName>
        <fullName evidence="2">Uncharacterized protein</fullName>
    </submittedName>
</protein>
<dbReference type="GeneID" id="72069613"/>
<evidence type="ECO:0000313" key="2">
    <source>
        <dbReference type="EMBL" id="UNI21697.1"/>
    </source>
</evidence>
<dbReference type="EMBL" id="CP086360">
    <property type="protein sequence ID" value="UNI21697.1"/>
    <property type="molecule type" value="Genomic_DNA"/>
</dbReference>
<accession>A0A9Q8QNJ8</accession>
<dbReference type="Proteomes" id="UP000829364">
    <property type="component" value="Chromosome 7"/>
</dbReference>
<dbReference type="AlphaFoldDB" id="A0A9Q8QNJ8"/>
<gene>
    <name evidence="2" type="ORF">JDV02_007665</name>
</gene>
<sequence>MARSMYDAVGVKETVSRRSNLYAVSSLLSMPGQLEAGTPAAVYQLDWADPPPELLMKDWRTLLGACAGSQAVRKALELERAHFALGLTLWFILLWETEWFGHVCSCAFRCVLFAPDAAGQEDSGVEGASADDAGGEAEARYRREHVYAYDACAARASTPKIPSPRSRPEPTPCTHNKARARP</sequence>